<evidence type="ECO:0000256" key="14">
    <source>
        <dbReference type="ARBA" id="ARBA00061570"/>
    </source>
</evidence>
<dbReference type="FunFam" id="1.10.8.60:FF:000001">
    <property type="entry name" value="ATP-dependent zinc metalloprotease FtsH"/>
    <property type="match status" value="1"/>
</dbReference>
<dbReference type="Gene3D" id="3.40.50.300">
    <property type="entry name" value="P-loop containing nucleotide triphosphate hydrolases"/>
    <property type="match status" value="1"/>
</dbReference>
<keyword evidence="8 15" id="KW-0378">Hydrolase</keyword>
<keyword evidence="13 15" id="KW-0472">Membrane</keyword>
<feature type="active site" evidence="15">
    <location>
        <position position="420"/>
    </location>
</feature>
<dbReference type="Pfam" id="PF17862">
    <property type="entry name" value="AAA_lid_3"/>
    <property type="match status" value="1"/>
</dbReference>
<evidence type="ECO:0000256" key="5">
    <source>
        <dbReference type="ARBA" id="ARBA00022692"/>
    </source>
</evidence>
<comment type="cofactor">
    <cofactor evidence="15">
        <name>Zn(2+)</name>
        <dbReference type="ChEBI" id="CHEBI:29105"/>
    </cofactor>
    <text evidence="15">Binds 1 zinc ion per subunit.</text>
</comment>
<evidence type="ECO:0000256" key="3">
    <source>
        <dbReference type="ARBA" id="ARBA00022475"/>
    </source>
</evidence>
<feature type="compositionally biased region" description="Basic and acidic residues" evidence="17">
    <location>
        <begin position="659"/>
        <end position="679"/>
    </location>
</feature>
<evidence type="ECO:0000256" key="13">
    <source>
        <dbReference type="ARBA" id="ARBA00023136"/>
    </source>
</evidence>
<dbReference type="OrthoDB" id="9809379at2"/>
<evidence type="ECO:0000256" key="4">
    <source>
        <dbReference type="ARBA" id="ARBA00022670"/>
    </source>
</evidence>
<dbReference type="RefSeq" id="WP_152157318.1">
    <property type="nucleotide sequence ID" value="NZ_WEHX01000002.1"/>
</dbReference>
<evidence type="ECO:0000256" key="12">
    <source>
        <dbReference type="ARBA" id="ARBA00023049"/>
    </source>
</evidence>
<dbReference type="SUPFAM" id="SSF52540">
    <property type="entry name" value="P-loop containing nucleoside triphosphate hydrolases"/>
    <property type="match status" value="1"/>
</dbReference>
<feature type="binding site" evidence="15">
    <location>
        <position position="495"/>
    </location>
    <ligand>
        <name>Zn(2+)</name>
        <dbReference type="ChEBI" id="CHEBI:29105"/>
        <note>catalytic</note>
    </ligand>
</feature>
<protein>
    <recommendedName>
        <fullName evidence="15">ATP-dependent zinc metalloprotease FtsH</fullName>
        <ecNumber evidence="15">3.4.24.-</ecNumber>
    </recommendedName>
</protein>
<dbReference type="SUPFAM" id="SSF140990">
    <property type="entry name" value="FtsH protease domain-like"/>
    <property type="match status" value="1"/>
</dbReference>
<evidence type="ECO:0000256" key="15">
    <source>
        <dbReference type="HAMAP-Rule" id="MF_01458"/>
    </source>
</evidence>
<reference evidence="19 20" key="1">
    <citation type="submission" date="2019-10" db="EMBL/GenBank/DDBJ databases">
        <title>Genome diversity of Sutterella seckii.</title>
        <authorList>
            <person name="Chaplin A.V."/>
            <person name="Sokolova S.R."/>
            <person name="Mosin K.A."/>
            <person name="Ivanova E.L."/>
            <person name="Kochetkova T.O."/>
            <person name="Goltsov A.Y."/>
            <person name="Trofimov D.Y."/>
            <person name="Efimov B.A."/>
        </authorList>
    </citation>
    <scope>NUCLEOTIDE SEQUENCE [LARGE SCALE GENOMIC DNA]</scope>
    <source>
        <strain evidence="19 20">ASD393</strain>
    </source>
</reference>
<evidence type="ECO:0000313" key="19">
    <source>
        <dbReference type="EMBL" id="KAB7663046.1"/>
    </source>
</evidence>
<evidence type="ECO:0000256" key="7">
    <source>
        <dbReference type="ARBA" id="ARBA00022741"/>
    </source>
</evidence>
<dbReference type="PANTHER" id="PTHR23076">
    <property type="entry name" value="METALLOPROTEASE M41 FTSH"/>
    <property type="match status" value="1"/>
</dbReference>
<evidence type="ECO:0000256" key="6">
    <source>
        <dbReference type="ARBA" id="ARBA00022723"/>
    </source>
</evidence>
<dbReference type="EC" id="3.4.24.-" evidence="15"/>
<dbReference type="GO" id="GO:0008270">
    <property type="term" value="F:zinc ion binding"/>
    <property type="evidence" value="ECO:0007669"/>
    <property type="project" value="UniProtKB-UniRule"/>
</dbReference>
<evidence type="ECO:0000256" key="2">
    <source>
        <dbReference type="ARBA" id="ARBA00010044"/>
    </source>
</evidence>
<keyword evidence="11 15" id="KW-1133">Transmembrane helix</keyword>
<name>A0A6I1ER75_9BURK</name>
<dbReference type="Gene3D" id="3.30.720.210">
    <property type="match status" value="1"/>
</dbReference>
<dbReference type="AlphaFoldDB" id="A0A6I1ER75"/>
<sequence length="679" mass="74772">MDNKSFARIAVWILVAVVLFTVFRQFETNSTQSLDTTSYTQFMDDAKAGKIRRVDIQGRRIIVTPQQGAEYTLTSPGDLWMVDDLRKSGVQVYGKAEEEPSFLTTIFVSWFPMLLLIGVWIFFMRRMQGGAGGGGAFSFGKSKARMITEQENHVRFRDVAGCDEAKEDVQEIVDFLKDPEKYQRLGGRIPRGVLLVGSPGTGKTLLAKAIAGEAGVPFFTISGSDFVEMFVGVGAARVRDMFETAKKNAPCIIFIDEIDAVGRQRGAGLGGGNDEREQTLNQMLVEMDGFDTGANVIVIAATNRPDVLDPALLRPGRFDRQVVVPMPDIRGREQILNVHMKKIPVGKDVDVAVIARGTPGFSGADLGNLVNEAALFAARRNGLVVSMQDFENAKDKIMMGAERRAMVMTEDEKKNTAYHESGHAVVARLLPESDPVHKVTIVPRGRALGLTMQLPEQDRYAYNRQYLLTRIAILFGGRIAEEIFMHQMTTGASNDFERATQLARDMVTRYGMSERMGPMVYAENEGEVFLGRSVTKTTHVSERTMQAVDEEVRRIIDEQYAVARRLIEENRDKMEVMAQALLQWETINKEQIDEIMEGKLPTPPKDSSGVELPPFKTGSKDGEPAAAEKPEAAQTTEAPEAEAAPEAPKAEAPQADAPGKTDESVKPQDAGKDDPGKAG</sequence>
<comment type="caution">
    <text evidence="19">The sequence shown here is derived from an EMBL/GenBank/DDBJ whole genome shotgun (WGS) entry which is preliminary data.</text>
</comment>
<dbReference type="InterPro" id="IPR003593">
    <property type="entry name" value="AAA+_ATPase"/>
</dbReference>
<dbReference type="Pfam" id="PF06480">
    <property type="entry name" value="FtsH_ext"/>
    <property type="match status" value="1"/>
</dbReference>
<keyword evidence="5 15" id="KW-0812">Transmembrane</keyword>
<dbReference type="InterPro" id="IPR041569">
    <property type="entry name" value="AAA_lid_3"/>
</dbReference>
<evidence type="ECO:0000256" key="16">
    <source>
        <dbReference type="RuleBase" id="RU003651"/>
    </source>
</evidence>
<dbReference type="FunFam" id="3.40.50.300:FF:000001">
    <property type="entry name" value="ATP-dependent zinc metalloprotease FtsH"/>
    <property type="match status" value="1"/>
</dbReference>
<dbReference type="InterPro" id="IPR037219">
    <property type="entry name" value="Peptidase_M41-like"/>
</dbReference>
<evidence type="ECO:0000313" key="20">
    <source>
        <dbReference type="Proteomes" id="UP000430564"/>
    </source>
</evidence>
<dbReference type="EMBL" id="WEHX01000002">
    <property type="protein sequence ID" value="KAB7663046.1"/>
    <property type="molecule type" value="Genomic_DNA"/>
</dbReference>
<dbReference type="InterPro" id="IPR003959">
    <property type="entry name" value="ATPase_AAA_core"/>
</dbReference>
<accession>A0A6I1ER75</accession>
<organism evidence="19 20">
    <name type="scientific">Sutterella seckii</name>
    <dbReference type="NCBI Taxonomy" id="1944635"/>
    <lineage>
        <taxon>Bacteria</taxon>
        <taxon>Pseudomonadati</taxon>
        <taxon>Pseudomonadota</taxon>
        <taxon>Betaproteobacteria</taxon>
        <taxon>Burkholderiales</taxon>
        <taxon>Sutterellaceae</taxon>
        <taxon>Sutterella</taxon>
    </lineage>
</organism>
<evidence type="ECO:0000256" key="9">
    <source>
        <dbReference type="ARBA" id="ARBA00022833"/>
    </source>
</evidence>
<keyword evidence="4 15" id="KW-0645">Protease</keyword>
<dbReference type="FunFam" id="1.20.58.760:FF:000001">
    <property type="entry name" value="ATP-dependent zinc metalloprotease FtsH"/>
    <property type="match status" value="1"/>
</dbReference>
<comment type="similarity">
    <text evidence="16">Belongs to the AAA ATPase family.</text>
</comment>
<evidence type="ECO:0000256" key="1">
    <source>
        <dbReference type="ARBA" id="ARBA00004370"/>
    </source>
</evidence>
<proteinExistence type="inferred from homology"/>
<feature type="region of interest" description="Disordered" evidence="17">
    <location>
        <begin position="598"/>
        <end position="679"/>
    </location>
</feature>
<comment type="caution">
    <text evidence="15">Lacks conserved residue(s) required for the propagation of feature annotation.</text>
</comment>
<dbReference type="GO" id="GO:0030163">
    <property type="term" value="P:protein catabolic process"/>
    <property type="evidence" value="ECO:0007669"/>
    <property type="project" value="UniProtKB-UniRule"/>
</dbReference>
<comment type="subunit">
    <text evidence="15">Homohexamer.</text>
</comment>
<comment type="function">
    <text evidence="15">Acts as a processive, ATP-dependent zinc metallopeptidase for both cytoplasmic and membrane proteins. Plays a role in the quality control of integral membrane proteins.</text>
</comment>
<dbReference type="HAMAP" id="MF_01458">
    <property type="entry name" value="FtsH"/>
    <property type="match status" value="1"/>
</dbReference>
<dbReference type="GO" id="GO:0004176">
    <property type="term" value="F:ATP-dependent peptidase activity"/>
    <property type="evidence" value="ECO:0007669"/>
    <property type="project" value="InterPro"/>
</dbReference>
<dbReference type="InterPro" id="IPR003960">
    <property type="entry name" value="ATPase_AAA_CS"/>
</dbReference>
<dbReference type="InterPro" id="IPR027417">
    <property type="entry name" value="P-loop_NTPase"/>
</dbReference>
<dbReference type="Proteomes" id="UP000430564">
    <property type="component" value="Unassembled WGS sequence"/>
</dbReference>
<comment type="subcellular location">
    <subcellularLocation>
        <location evidence="15">Cell membrane</location>
        <topology evidence="15">Multi-pass membrane protein</topology>
        <orientation evidence="15">Cytoplasmic side</orientation>
    </subcellularLocation>
    <subcellularLocation>
        <location evidence="1">Membrane</location>
    </subcellularLocation>
</comment>
<dbReference type="GO" id="GO:0006508">
    <property type="term" value="P:proteolysis"/>
    <property type="evidence" value="ECO:0007669"/>
    <property type="project" value="UniProtKB-KW"/>
</dbReference>
<dbReference type="PROSITE" id="PS00674">
    <property type="entry name" value="AAA"/>
    <property type="match status" value="1"/>
</dbReference>
<dbReference type="Gene3D" id="1.20.58.760">
    <property type="entry name" value="Peptidase M41"/>
    <property type="match status" value="1"/>
</dbReference>
<evidence type="ECO:0000256" key="8">
    <source>
        <dbReference type="ARBA" id="ARBA00022801"/>
    </source>
</evidence>
<keyword evidence="9 15" id="KW-0862">Zinc</keyword>
<evidence type="ECO:0000256" key="10">
    <source>
        <dbReference type="ARBA" id="ARBA00022840"/>
    </source>
</evidence>
<keyword evidence="10 15" id="KW-0067">ATP-binding</keyword>
<dbReference type="Pfam" id="PF00004">
    <property type="entry name" value="AAA"/>
    <property type="match status" value="1"/>
</dbReference>
<dbReference type="SMART" id="SM00382">
    <property type="entry name" value="AAA"/>
    <property type="match status" value="1"/>
</dbReference>
<dbReference type="NCBIfam" id="TIGR01241">
    <property type="entry name" value="FtsH_fam"/>
    <property type="match status" value="1"/>
</dbReference>
<dbReference type="GO" id="GO:0016887">
    <property type="term" value="F:ATP hydrolysis activity"/>
    <property type="evidence" value="ECO:0007669"/>
    <property type="project" value="UniProtKB-UniRule"/>
</dbReference>
<keyword evidence="7 15" id="KW-0547">Nucleotide-binding</keyword>
<keyword evidence="6 15" id="KW-0479">Metal-binding</keyword>
<evidence type="ECO:0000259" key="18">
    <source>
        <dbReference type="SMART" id="SM00382"/>
    </source>
</evidence>
<dbReference type="GO" id="GO:0005886">
    <property type="term" value="C:plasma membrane"/>
    <property type="evidence" value="ECO:0007669"/>
    <property type="project" value="UniProtKB-SubCell"/>
</dbReference>
<feature type="compositionally biased region" description="Basic and acidic residues" evidence="17">
    <location>
        <begin position="618"/>
        <end position="631"/>
    </location>
</feature>
<dbReference type="InterPro" id="IPR000642">
    <property type="entry name" value="Peptidase_M41"/>
</dbReference>
<dbReference type="Gene3D" id="1.10.8.60">
    <property type="match status" value="1"/>
</dbReference>
<comment type="similarity">
    <text evidence="14 15">In the central section; belongs to the AAA ATPase family.</text>
</comment>
<feature type="binding site" evidence="15">
    <location>
        <position position="423"/>
    </location>
    <ligand>
        <name>Zn(2+)</name>
        <dbReference type="ChEBI" id="CHEBI:29105"/>
        <note>catalytic</note>
    </ligand>
</feature>
<dbReference type="InterPro" id="IPR005936">
    <property type="entry name" value="FtsH"/>
</dbReference>
<feature type="binding site" evidence="15">
    <location>
        <begin position="197"/>
        <end position="204"/>
    </location>
    <ligand>
        <name>ATP</name>
        <dbReference type="ChEBI" id="CHEBI:30616"/>
    </ligand>
</feature>
<evidence type="ECO:0000256" key="17">
    <source>
        <dbReference type="SAM" id="MobiDB-lite"/>
    </source>
</evidence>
<comment type="similarity">
    <text evidence="2 15">In the C-terminal section; belongs to the peptidase M41 family.</text>
</comment>
<dbReference type="GO" id="GO:0005524">
    <property type="term" value="F:ATP binding"/>
    <property type="evidence" value="ECO:0007669"/>
    <property type="project" value="UniProtKB-UniRule"/>
</dbReference>
<feature type="binding site" evidence="15">
    <location>
        <position position="419"/>
    </location>
    <ligand>
        <name>Zn(2+)</name>
        <dbReference type="ChEBI" id="CHEBI:29105"/>
        <note>catalytic</note>
    </ligand>
</feature>
<gene>
    <name evidence="15" type="primary">ftsH</name>
    <name evidence="19" type="ORF">GBM95_00640</name>
</gene>
<feature type="transmembrane region" description="Helical" evidence="15">
    <location>
        <begin position="102"/>
        <end position="123"/>
    </location>
</feature>
<dbReference type="InterPro" id="IPR011546">
    <property type="entry name" value="Pept_M41_FtsH_extracell"/>
</dbReference>
<evidence type="ECO:0000256" key="11">
    <source>
        <dbReference type="ARBA" id="ARBA00022989"/>
    </source>
</evidence>
<dbReference type="Pfam" id="PF01434">
    <property type="entry name" value="Peptidase_M41"/>
    <property type="match status" value="1"/>
</dbReference>
<feature type="domain" description="AAA+ ATPase" evidence="18">
    <location>
        <begin position="189"/>
        <end position="328"/>
    </location>
</feature>
<feature type="compositionally biased region" description="Low complexity" evidence="17">
    <location>
        <begin position="632"/>
        <end position="658"/>
    </location>
</feature>
<keyword evidence="3 15" id="KW-1003">Cell membrane</keyword>
<dbReference type="CDD" id="cd19501">
    <property type="entry name" value="RecA-like_FtsH"/>
    <property type="match status" value="1"/>
</dbReference>
<dbReference type="GO" id="GO:0004222">
    <property type="term" value="F:metalloendopeptidase activity"/>
    <property type="evidence" value="ECO:0007669"/>
    <property type="project" value="InterPro"/>
</dbReference>
<keyword evidence="12 15" id="KW-0482">Metalloprotease</keyword>
<dbReference type="PANTHER" id="PTHR23076:SF97">
    <property type="entry name" value="ATP-DEPENDENT ZINC METALLOPROTEASE YME1L1"/>
    <property type="match status" value="1"/>
</dbReference>